<feature type="DNA-binding region" description="H-T-H motif" evidence="4">
    <location>
        <begin position="36"/>
        <end position="55"/>
    </location>
</feature>
<evidence type="ECO:0000259" key="5">
    <source>
        <dbReference type="PROSITE" id="PS50977"/>
    </source>
</evidence>
<gene>
    <name evidence="6" type="ORF">K529_016040</name>
</gene>
<dbReference type="Gene3D" id="1.10.357.10">
    <property type="entry name" value="Tetracycline Repressor, domain 2"/>
    <property type="match status" value="1"/>
</dbReference>
<evidence type="ECO:0000256" key="3">
    <source>
        <dbReference type="ARBA" id="ARBA00023163"/>
    </source>
</evidence>
<name>A0A1B1A6W9_9RHOB</name>
<feature type="domain" description="HTH tetR-type" evidence="5">
    <location>
        <begin position="13"/>
        <end position="73"/>
    </location>
</feature>
<evidence type="ECO:0000256" key="4">
    <source>
        <dbReference type="PROSITE-ProRule" id="PRU00335"/>
    </source>
</evidence>
<dbReference type="GO" id="GO:0003700">
    <property type="term" value="F:DNA-binding transcription factor activity"/>
    <property type="evidence" value="ECO:0007669"/>
    <property type="project" value="TreeGrafter"/>
</dbReference>
<organism evidence="6 7">
    <name type="scientific">Tritonibacter mobilis F1926</name>
    <dbReference type="NCBI Taxonomy" id="1265309"/>
    <lineage>
        <taxon>Bacteria</taxon>
        <taxon>Pseudomonadati</taxon>
        <taxon>Pseudomonadota</taxon>
        <taxon>Alphaproteobacteria</taxon>
        <taxon>Rhodobacterales</taxon>
        <taxon>Paracoccaceae</taxon>
        <taxon>Tritonibacter</taxon>
    </lineage>
</organism>
<dbReference type="AlphaFoldDB" id="A0A1B1A6W9"/>
<evidence type="ECO:0000256" key="1">
    <source>
        <dbReference type="ARBA" id="ARBA00023015"/>
    </source>
</evidence>
<dbReference type="SUPFAM" id="SSF48498">
    <property type="entry name" value="Tetracyclin repressor-like, C-terminal domain"/>
    <property type="match status" value="1"/>
</dbReference>
<dbReference type="PANTHER" id="PTHR30055:SF146">
    <property type="entry name" value="HTH-TYPE TRANSCRIPTIONAL DUAL REGULATOR CECR"/>
    <property type="match status" value="1"/>
</dbReference>
<dbReference type="Pfam" id="PF00440">
    <property type="entry name" value="TetR_N"/>
    <property type="match status" value="1"/>
</dbReference>
<dbReference type="SUPFAM" id="SSF46689">
    <property type="entry name" value="Homeodomain-like"/>
    <property type="match status" value="1"/>
</dbReference>
<dbReference type="KEGG" id="rmb:K529_016040"/>
<dbReference type="GO" id="GO:0000976">
    <property type="term" value="F:transcription cis-regulatory region binding"/>
    <property type="evidence" value="ECO:0007669"/>
    <property type="project" value="TreeGrafter"/>
</dbReference>
<dbReference type="RefSeq" id="WP_005611188.1">
    <property type="nucleotide sequence ID" value="NZ_CP015231.1"/>
</dbReference>
<geneLocation type="plasmid" evidence="6 7">
    <name>unnamed1</name>
</geneLocation>
<dbReference type="InterPro" id="IPR039536">
    <property type="entry name" value="TetR_C_Proteobacteria"/>
</dbReference>
<keyword evidence="2 4" id="KW-0238">DNA-binding</keyword>
<dbReference type="PANTHER" id="PTHR30055">
    <property type="entry name" value="HTH-TYPE TRANSCRIPTIONAL REGULATOR RUTR"/>
    <property type="match status" value="1"/>
</dbReference>
<protein>
    <submittedName>
        <fullName evidence="6">TetR family transcriptional regulator</fullName>
    </submittedName>
</protein>
<proteinExistence type="predicted"/>
<dbReference type="Gene3D" id="1.10.10.60">
    <property type="entry name" value="Homeodomain-like"/>
    <property type="match status" value="1"/>
</dbReference>
<dbReference type="InterPro" id="IPR001647">
    <property type="entry name" value="HTH_TetR"/>
</dbReference>
<evidence type="ECO:0000313" key="7">
    <source>
        <dbReference type="Proteomes" id="UP000013243"/>
    </source>
</evidence>
<dbReference type="PRINTS" id="PR00455">
    <property type="entry name" value="HTHTETR"/>
</dbReference>
<keyword evidence="1" id="KW-0805">Transcription regulation</keyword>
<dbReference type="Proteomes" id="UP000013243">
    <property type="component" value="Plasmid unnamed1"/>
</dbReference>
<keyword evidence="6" id="KW-0614">Plasmid</keyword>
<reference evidence="6 7" key="1">
    <citation type="journal article" date="2016" name="ISME J.">
        <title>Global occurrence and heterogeneity of the Roseobacter-clade species Ruegeria mobilis.</title>
        <authorList>
            <person name="Sonnenschein E."/>
            <person name="Gram L."/>
        </authorList>
    </citation>
    <scope>NUCLEOTIDE SEQUENCE [LARGE SCALE GENOMIC DNA]</scope>
    <source>
        <strain evidence="6 7">F1926</strain>
        <plasmid evidence="6 7">unnamed1</plasmid>
    </source>
</reference>
<dbReference type="PROSITE" id="PS50977">
    <property type="entry name" value="HTH_TETR_2"/>
    <property type="match status" value="1"/>
</dbReference>
<dbReference type="InterPro" id="IPR036271">
    <property type="entry name" value="Tet_transcr_reg_TetR-rel_C_sf"/>
</dbReference>
<sequence>MSAPVTPPTDKQAAKREEILNVAWEIFAKEGFGRTSMDQIHACVGGSKRTLYKHFPNKEKLFEAMIERISGRVIKALKPRSASESLEATLFRMGVDYLTVLLSEDGLALYRAMTSEAQHFPELSRDFFENGPEAATKSLAQFLSLQQSKGSLPDIDLETAAELFLGAVRGNLHLSAVLAGRSHSPEVIHNKVSDAVRAFLKD</sequence>
<dbReference type="InterPro" id="IPR050109">
    <property type="entry name" value="HTH-type_TetR-like_transc_reg"/>
</dbReference>
<evidence type="ECO:0000313" key="6">
    <source>
        <dbReference type="EMBL" id="ANP42290.1"/>
    </source>
</evidence>
<dbReference type="Pfam" id="PF14246">
    <property type="entry name" value="TetR_C_7"/>
    <property type="match status" value="1"/>
</dbReference>
<dbReference type="EMBL" id="CP015231">
    <property type="protein sequence ID" value="ANP42290.1"/>
    <property type="molecule type" value="Genomic_DNA"/>
</dbReference>
<keyword evidence="3" id="KW-0804">Transcription</keyword>
<dbReference type="InterPro" id="IPR009057">
    <property type="entry name" value="Homeodomain-like_sf"/>
</dbReference>
<dbReference type="OrthoDB" id="9816431at2"/>
<evidence type="ECO:0000256" key="2">
    <source>
        <dbReference type="ARBA" id="ARBA00023125"/>
    </source>
</evidence>
<dbReference type="FunFam" id="1.10.10.60:FF:000141">
    <property type="entry name" value="TetR family transcriptional regulator"/>
    <property type="match status" value="1"/>
</dbReference>
<dbReference type="GeneID" id="28251376"/>
<accession>A0A1B1A6W9</accession>